<proteinExistence type="predicted"/>
<dbReference type="OrthoDB" id="10632908at2759"/>
<gene>
    <name evidence="1" type="ORF">TNIN_488781</name>
</gene>
<keyword evidence="2" id="KW-1185">Reference proteome</keyword>
<dbReference type="Proteomes" id="UP000886998">
    <property type="component" value="Unassembled WGS sequence"/>
</dbReference>
<name>A0A8X6WZU4_9ARAC</name>
<protein>
    <submittedName>
        <fullName evidence="1">Uncharacterized protein</fullName>
    </submittedName>
</protein>
<accession>A0A8X6WZU4</accession>
<dbReference type="AlphaFoldDB" id="A0A8X6WZU4"/>
<evidence type="ECO:0000313" key="1">
    <source>
        <dbReference type="EMBL" id="GFY43454.1"/>
    </source>
</evidence>
<sequence>MLQDYVEYYETNSAFLTYKEKKDIPNDIMEKEEATPGFNECSKASGHDGVDITEFSYHTCLGNHIVNLKRLVNGLSLNTENSNSGESSNRAIVRLITALRCLKLKLVQAMSLLEVEHS</sequence>
<reference evidence="1" key="1">
    <citation type="submission" date="2020-08" db="EMBL/GenBank/DDBJ databases">
        <title>Multicomponent nature underlies the extraordinary mechanical properties of spider dragline silk.</title>
        <authorList>
            <person name="Kono N."/>
            <person name="Nakamura H."/>
            <person name="Mori M."/>
            <person name="Yoshida Y."/>
            <person name="Ohtoshi R."/>
            <person name="Malay A.D."/>
            <person name="Moran D.A.P."/>
            <person name="Tomita M."/>
            <person name="Numata K."/>
            <person name="Arakawa K."/>
        </authorList>
    </citation>
    <scope>NUCLEOTIDE SEQUENCE</scope>
</reference>
<dbReference type="EMBL" id="BMAV01003682">
    <property type="protein sequence ID" value="GFY43454.1"/>
    <property type="molecule type" value="Genomic_DNA"/>
</dbReference>
<organism evidence="1 2">
    <name type="scientific">Trichonephila inaurata madagascariensis</name>
    <dbReference type="NCBI Taxonomy" id="2747483"/>
    <lineage>
        <taxon>Eukaryota</taxon>
        <taxon>Metazoa</taxon>
        <taxon>Ecdysozoa</taxon>
        <taxon>Arthropoda</taxon>
        <taxon>Chelicerata</taxon>
        <taxon>Arachnida</taxon>
        <taxon>Araneae</taxon>
        <taxon>Araneomorphae</taxon>
        <taxon>Entelegynae</taxon>
        <taxon>Araneoidea</taxon>
        <taxon>Nephilidae</taxon>
        <taxon>Trichonephila</taxon>
        <taxon>Trichonephila inaurata</taxon>
    </lineage>
</organism>
<comment type="caution">
    <text evidence="1">The sequence shown here is derived from an EMBL/GenBank/DDBJ whole genome shotgun (WGS) entry which is preliminary data.</text>
</comment>
<evidence type="ECO:0000313" key="2">
    <source>
        <dbReference type="Proteomes" id="UP000886998"/>
    </source>
</evidence>